<dbReference type="HOGENOM" id="CLU_1311580_0_0_1"/>
<dbReference type="STRING" id="10228.B3RIM9"/>
<accession>B3RIM9</accession>
<dbReference type="InterPro" id="IPR052237">
    <property type="entry name" value="Ataxin-7-like_regulator"/>
</dbReference>
<evidence type="ECO:0000313" key="2">
    <source>
        <dbReference type="EMBL" id="EDV29747.1"/>
    </source>
</evidence>
<protein>
    <recommendedName>
        <fullName evidence="1">SCA7 domain-containing protein</fullName>
    </recommendedName>
</protein>
<proteinExistence type="predicted"/>
<dbReference type="InParanoid" id="B3RIM9"/>
<reference evidence="2 3" key="1">
    <citation type="journal article" date="2008" name="Nature">
        <title>The Trichoplax genome and the nature of placozoans.</title>
        <authorList>
            <person name="Srivastava M."/>
            <person name="Begovic E."/>
            <person name="Chapman J."/>
            <person name="Putnam N.H."/>
            <person name="Hellsten U."/>
            <person name="Kawashima T."/>
            <person name="Kuo A."/>
            <person name="Mitros T."/>
            <person name="Salamov A."/>
            <person name="Carpenter M.L."/>
            <person name="Signorovitch A.Y."/>
            <person name="Moreno M.A."/>
            <person name="Kamm K."/>
            <person name="Grimwood J."/>
            <person name="Schmutz J."/>
            <person name="Shapiro H."/>
            <person name="Grigoriev I.V."/>
            <person name="Buss L.W."/>
            <person name="Schierwater B."/>
            <person name="Dellaporta S.L."/>
            <person name="Rokhsar D.S."/>
        </authorList>
    </citation>
    <scope>NUCLEOTIDE SEQUENCE [LARGE SCALE GENOMIC DNA]</scope>
    <source>
        <strain evidence="2 3">Grell-BS-1999</strain>
    </source>
</reference>
<dbReference type="AlphaFoldDB" id="B3RIM9"/>
<dbReference type="Proteomes" id="UP000009022">
    <property type="component" value="Unassembled WGS sequence"/>
</dbReference>
<keyword evidence="3" id="KW-1185">Reference proteome</keyword>
<dbReference type="InterPro" id="IPR013243">
    <property type="entry name" value="SCA7_dom"/>
</dbReference>
<dbReference type="EMBL" id="DS985241">
    <property type="protein sequence ID" value="EDV29747.1"/>
    <property type="molecule type" value="Genomic_DNA"/>
</dbReference>
<gene>
    <name evidence="2" type="ORF">TRIADDRAFT_52464</name>
</gene>
<dbReference type="OrthoDB" id="21678at2759"/>
<dbReference type="PhylomeDB" id="B3RIM9"/>
<dbReference type="KEGG" id="tad:TRIADDRAFT_52464"/>
<dbReference type="Pfam" id="PF08313">
    <property type="entry name" value="SCA7"/>
    <property type="match status" value="1"/>
</dbReference>
<dbReference type="PANTHER" id="PTHR15117">
    <property type="entry name" value="ATAXIN 7 RELATED"/>
    <property type="match status" value="1"/>
</dbReference>
<name>B3RIM9_TRIAD</name>
<dbReference type="PANTHER" id="PTHR15117:SF24">
    <property type="entry name" value="SCA7 DOMAIN-CONTAINING PROTEIN"/>
    <property type="match status" value="1"/>
</dbReference>
<organism evidence="2 3">
    <name type="scientific">Trichoplax adhaerens</name>
    <name type="common">Trichoplax reptans</name>
    <dbReference type="NCBI Taxonomy" id="10228"/>
    <lineage>
        <taxon>Eukaryota</taxon>
        <taxon>Metazoa</taxon>
        <taxon>Placozoa</taxon>
        <taxon>Uniplacotomia</taxon>
        <taxon>Trichoplacea</taxon>
        <taxon>Trichoplacidae</taxon>
        <taxon>Trichoplax</taxon>
    </lineage>
</organism>
<sequence length="210" mass="24133">MDASTLRNISWTEYASRGKDRFPMISKENSEAISSRLCREENSHNYTVRETLRTPSSCDYNSNEISLERRTNRKIPETAGLANKTDEPNVDRQCGVWMKDRKAKCRNSLNCKLHPISLRRNVKGRTKAFDRLLTEHKERIQSERASGTIESNLLIKQSGQPEETAAIKGVSENEFHLKNSGDEDSFDFRYRKFHPIPAAVNHFLIAIFSV</sequence>
<dbReference type="PROSITE" id="PS51505">
    <property type="entry name" value="SCA7"/>
    <property type="match status" value="1"/>
</dbReference>
<dbReference type="GeneID" id="6749429"/>
<evidence type="ECO:0000313" key="3">
    <source>
        <dbReference type="Proteomes" id="UP000009022"/>
    </source>
</evidence>
<dbReference type="Gene3D" id="6.10.140.670">
    <property type="match status" value="1"/>
</dbReference>
<dbReference type="RefSeq" id="XP_002108949.1">
    <property type="nucleotide sequence ID" value="XM_002108913.1"/>
</dbReference>
<dbReference type="CTD" id="6749429"/>
<evidence type="ECO:0000259" key="1">
    <source>
        <dbReference type="PROSITE" id="PS51505"/>
    </source>
</evidence>
<feature type="domain" description="SCA7" evidence="1">
    <location>
        <begin position="81"/>
        <end position="148"/>
    </location>
</feature>